<accession>A0A8A4XAS2</accession>
<organism evidence="1">
    <name type="scientific">Emberiza spodocephala Genomoviridae sp</name>
    <dbReference type="NCBI Taxonomy" id="2814950"/>
    <lineage>
        <taxon>Viruses</taxon>
        <taxon>Monodnaviria</taxon>
        <taxon>Shotokuvirae</taxon>
        <taxon>Cressdnaviricota</taxon>
        <taxon>Repensiviricetes</taxon>
        <taxon>Geplafuvirales</taxon>
        <taxon>Genomoviridae</taxon>
    </lineage>
</organism>
<dbReference type="EMBL" id="MW183038">
    <property type="protein sequence ID" value="QTE03293.1"/>
    <property type="molecule type" value="Genomic_DNA"/>
</dbReference>
<proteinExistence type="predicted"/>
<reference evidence="1" key="1">
    <citation type="submission" date="2020-10" db="EMBL/GenBank/DDBJ databases">
        <title>CRESS DNA virus dark matter in the feces of wild birds.</title>
        <authorList>
            <person name="Yang S."/>
            <person name="Zhang W."/>
        </authorList>
    </citation>
    <scope>NUCLEOTIDE SEQUENCE</scope>
    <source>
        <strain evidence="1">Bfb98gen17</strain>
    </source>
</reference>
<sequence>MLNSTNISAATPSGSSTFTTDPAVLTAEGPYIIPWIATARPALLNSELAHPIDSATRTSTSCYMRGLKETITLASTTGAPWMWRRICFTLKGDDLTLLTGNNFTWWRATTGQGVVRNLTNLFASANALNAFKSLVFQGTEQYDWANIFNAKLDTKRISVKYDRTRTFSSGNANGIIRNMRMWHPMNSNLMYDDDEIAGSVVTTPYSTDAKPGMGDYYVVDMFQGAGTAQDQLRLSIEAKLYWHEK</sequence>
<name>A0A8A4XAS2_9VIRU</name>
<protein>
    <submittedName>
        <fullName evidence="1">Capsid protein</fullName>
    </submittedName>
</protein>
<evidence type="ECO:0000313" key="1">
    <source>
        <dbReference type="EMBL" id="QTE03293.1"/>
    </source>
</evidence>